<keyword evidence="1" id="KW-0472">Membrane</keyword>
<evidence type="ECO:0000256" key="1">
    <source>
        <dbReference type="SAM" id="Phobius"/>
    </source>
</evidence>
<keyword evidence="1" id="KW-0812">Transmembrane</keyword>
<evidence type="ECO:0000313" key="2">
    <source>
        <dbReference type="EMBL" id="PJE59671.1"/>
    </source>
</evidence>
<feature type="transmembrane region" description="Helical" evidence="1">
    <location>
        <begin position="21"/>
        <end position="45"/>
    </location>
</feature>
<dbReference type="EMBL" id="PFEA01000046">
    <property type="protein sequence ID" value="PJE59671.1"/>
    <property type="molecule type" value="Genomic_DNA"/>
</dbReference>
<dbReference type="Proteomes" id="UP000231086">
    <property type="component" value="Unassembled WGS sequence"/>
</dbReference>
<keyword evidence="1" id="KW-1133">Transmembrane helix</keyword>
<protein>
    <submittedName>
        <fullName evidence="2">Uncharacterized protein</fullName>
    </submittedName>
</protein>
<proteinExistence type="predicted"/>
<feature type="transmembrane region" description="Helical" evidence="1">
    <location>
        <begin position="51"/>
        <end position="70"/>
    </location>
</feature>
<comment type="caution">
    <text evidence="2">The sequence shown here is derived from an EMBL/GenBank/DDBJ whole genome shotgun (WGS) entry which is preliminary data.</text>
</comment>
<accession>A0A2M8KIC3</accession>
<gene>
    <name evidence="2" type="ORF">COU85_02420</name>
</gene>
<name>A0A2M8KIC3_9BACT</name>
<sequence>MKFNLFSAYNKRKMNKKFLRFYFIAYFAILLFAVVVPFLASEFFWVHFSHYAVIATLFCLGILALTYTQAELFRARRGKKSDQQKFTAFTSELIDTYKHMGTVNRQLEMTKGLIRSSAIAKADINQQGIRNILQNILESAAFSIKAPWGLLRFVETKAGRTLTEFRFSAGKKDIPNVANISLLAYLRQKKWHQNYFFVIPDERERETVAFIVFPKTQKVLGADDSFLKIFVNQAQLIFLAFQDTIIKQKNKNAGIAGSGNNQKPA</sequence>
<reference evidence="3" key="1">
    <citation type="submission" date="2017-09" db="EMBL/GenBank/DDBJ databases">
        <title>Depth-based differentiation of microbial function through sediment-hosted aquifers and enrichment of novel symbionts in the deep terrestrial subsurface.</title>
        <authorList>
            <person name="Probst A.J."/>
            <person name="Ladd B."/>
            <person name="Jarett J.K."/>
            <person name="Geller-Mcgrath D.E."/>
            <person name="Sieber C.M.K."/>
            <person name="Emerson J.B."/>
            <person name="Anantharaman K."/>
            <person name="Thomas B.C."/>
            <person name="Malmstrom R."/>
            <person name="Stieglmeier M."/>
            <person name="Klingl A."/>
            <person name="Woyke T."/>
            <person name="Ryan C.M."/>
            <person name="Banfield J.F."/>
        </authorList>
    </citation>
    <scope>NUCLEOTIDE SEQUENCE [LARGE SCALE GENOMIC DNA]</scope>
</reference>
<organism evidence="2 3">
    <name type="scientific">Candidatus Portnoybacteria bacterium CG10_big_fil_rev_8_21_14_0_10_44_7</name>
    <dbReference type="NCBI Taxonomy" id="1974816"/>
    <lineage>
        <taxon>Bacteria</taxon>
        <taxon>Candidatus Portnoyibacteriota</taxon>
    </lineage>
</organism>
<evidence type="ECO:0000313" key="3">
    <source>
        <dbReference type="Proteomes" id="UP000231086"/>
    </source>
</evidence>
<dbReference type="AlphaFoldDB" id="A0A2M8KIC3"/>